<keyword evidence="4" id="KW-1003">Cell membrane</keyword>
<keyword evidence="8" id="KW-0297">G-protein coupled receptor</keyword>
<comment type="function">
    <text evidence="14">G protein-coupled receptor activated by ligand peptides amylin (IAPP), calcitonin (CT/CALCA) and calcitonin gene-related peptide type 1 (CGRP1/CALCA). CALCR interacts with receptor-activity-modifying proteins RAMP1, 2 and 3 to form receptor complexes AMYR1, 2 and 3, respectively. IAPP, CT and CGRP1 activate CALCR and AMYRs with distinct modes of receptor activation resulting in specific phenotypes. Ligand binding causes a conformation change that triggers signaling via guanine nucleotide-binding proteins (G proteins) and modulates the activity of downstream effectors. Activates cAMP-dependent pathway.</text>
</comment>
<dbReference type="GO" id="GO:0007189">
    <property type="term" value="P:adenylate cyclase-activating G protein-coupled receptor signaling pathway"/>
    <property type="evidence" value="ECO:0007669"/>
    <property type="project" value="TreeGrafter"/>
</dbReference>
<dbReference type="SMART" id="SM00008">
    <property type="entry name" value="HormR"/>
    <property type="match status" value="1"/>
</dbReference>
<dbReference type="Pfam" id="PF02793">
    <property type="entry name" value="HRM"/>
    <property type="match status" value="1"/>
</dbReference>
<evidence type="ECO:0000256" key="9">
    <source>
        <dbReference type="ARBA" id="ARBA00023136"/>
    </source>
</evidence>
<evidence type="ECO:0000256" key="5">
    <source>
        <dbReference type="ARBA" id="ARBA00022692"/>
    </source>
</evidence>
<keyword evidence="10" id="KW-1015">Disulfide bond</keyword>
<evidence type="ECO:0000256" key="14">
    <source>
        <dbReference type="ARBA" id="ARBA00049588"/>
    </source>
</evidence>
<evidence type="ECO:0000256" key="10">
    <source>
        <dbReference type="ARBA" id="ARBA00023157"/>
    </source>
</evidence>
<dbReference type="PROSITE" id="PS00649">
    <property type="entry name" value="G_PROTEIN_RECEP_F2_1"/>
    <property type="match status" value="1"/>
</dbReference>
<evidence type="ECO:0000256" key="12">
    <source>
        <dbReference type="ARBA" id="ARBA00023180"/>
    </source>
</evidence>
<dbReference type="InterPro" id="IPR003287">
    <property type="entry name" value="GPCR_2_calcitonin_rcpt_fam"/>
</dbReference>
<comment type="subcellular location">
    <subcellularLocation>
        <location evidence="1">Cell membrane</location>
        <topology evidence="1">Multi-pass membrane protein</topology>
    </subcellularLocation>
</comment>
<comment type="subunit">
    <text evidence="15">Heterodimer of CALCR and RAMP1, RAMP2 or RAMP3; the receptor complexes function as AMYR1, AMYR2 and AMYR3 receptors, respectively, and respond to amylin/IAPP, calcitonin/CT and CGRP1 ligands. Interacts with GPRASP2.</text>
</comment>
<evidence type="ECO:0000259" key="16">
    <source>
        <dbReference type="PROSITE" id="PS50227"/>
    </source>
</evidence>
<dbReference type="AlphaFoldDB" id="A0A8D2LP06"/>
<dbReference type="InterPro" id="IPR036445">
    <property type="entry name" value="GPCR_2_extracell_dom_sf"/>
</dbReference>
<evidence type="ECO:0000256" key="4">
    <source>
        <dbReference type="ARBA" id="ARBA00022475"/>
    </source>
</evidence>
<evidence type="ECO:0000256" key="13">
    <source>
        <dbReference type="ARBA" id="ARBA00023224"/>
    </source>
</evidence>
<evidence type="ECO:0000256" key="11">
    <source>
        <dbReference type="ARBA" id="ARBA00023170"/>
    </source>
</evidence>
<dbReference type="InterPro" id="IPR001879">
    <property type="entry name" value="GPCR_2_extracellular_dom"/>
</dbReference>
<keyword evidence="13" id="KW-0807">Transducer</keyword>
<dbReference type="GO" id="GO:0004948">
    <property type="term" value="F:calcitonin receptor activity"/>
    <property type="evidence" value="ECO:0007669"/>
    <property type="project" value="InterPro"/>
</dbReference>
<keyword evidence="12" id="KW-0325">Glycoprotein</keyword>
<comment type="similarity">
    <text evidence="2">Belongs to the G-protein coupled receptor 2 family.</text>
</comment>
<evidence type="ECO:0000256" key="1">
    <source>
        <dbReference type="ARBA" id="ARBA00004651"/>
    </source>
</evidence>
<reference evidence="17" key="1">
    <citation type="submission" date="2025-08" db="UniProtKB">
        <authorList>
            <consortium name="Ensembl"/>
        </authorList>
    </citation>
    <scope>IDENTIFICATION</scope>
</reference>
<keyword evidence="18" id="KW-1185">Reference proteome</keyword>
<dbReference type="Ensembl" id="ENSVKKT00000025992.1">
    <property type="protein sequence ID" value="ENSVKKP00000025378.1"/>
    <property type="gene ID" value="ENSVKKG00000016657.1"/>
</dbReference>
<keyword evidence="9" id="KW-0472">Membrane</keyword>
<proteinExistence type="inferred from homology"/>
<keyword evidence="11" id="KW-0675">Receptor</keyword>
<evidence type="ECO:0000256" key="6">
    <source>
        <dbReference type="ARBA" id="ARBA00022729"/>
    </source>
</evidence>
<organism evidence="17 18">
    <name type="scientific">Varanus komodoensis</name>
    <name type="common">Komodo dragon</name>
    <dbReference type="NCBI Taxonomy" id="61221"/>
    <lineage>
        <taxon>Eukaryota</taxon>
        <taxon>Metazoa</taxon>
        <taxon>Chordata</taxon>
        <taxon>Craniata</taxon>
        <taxon>Vertebrata</taxon>
        <taxon>Euteleostomi</taxon>
        <taxon>Lepidosauria</taxon>
        <taxon>Squamata</taxon>
        <taxon>Bifurcata</taxon>
        <taxon>Unidentata</taxon>
        <taxon>Episquamata</taxon>
        <taxon>Toxicofera</taxon>
        <taxon>Anguimorpha</taxon>
        <taxon>Paleoanguimorpha</taxon>
        <taxon>Varanoidea</taxon>
        <taxon>Varanidae</taxon>
        <taxon>Varanus</taxon>
    </lineage>
</organism>
<dbReference type="PANTHER" id="PTHR45620:SF8">
    <property type="entry name" value="CALCITONIN RECEPTOR"/>
    <property type="match status" value="1"/>
</dbReference>
<evidence type="ECO:0000256" key="15">
    <source>
        <dbReference type="ARBA" id="ARBA00049701"/>
    </source>
</evidence>
<dbReference type="PROSITE" id="PS50227">
    <property type="entry name" value="G_PROTEIN_RECEP_F2_3"/>
    <property type="match status" value="1"/>
</dbReference>
<dbReference type="GO" id="GO:0005886">
    <property type="term" value="C:plasma membrane"/>
    <property type="evidence" value="ECO:0007669"/>
    <property type="project" value="UniProtKB-SubCell"/>
</dbReference>
<keyword evidence="5" id="KW-0812">Transmembrane</keyword>
<dbReference type="InterPro" id="IPR017983">
    <property type="entry name" value="GPCR_2_secretin-like_CS"/>
</dbReference>
<protein>
    <recommendedName>
        <fullName evidence="3">Calcitonin receptor</fullName>
    </recommendedName>
</protein>
<evidence type="ECO:0000313" key="18">
    <source>
        <dbReference type="Proteomes" id="UP000694545"/>
    </source>
</evidence>
<sequence length="165" mass="18967">GEIFLFAQRMAPSLSSTVSYTDPTLEPIATEHSAIHQKIVDSQFKCYERMNRAPPYNKQGLFCKRTWDGWLCWDDTPAGEFADQNCPDYFPDFDPTETATKYCDKTGTWFRHPESNRTWSNYTRCNSFTNEKLLPGTLPKLHLQGYSCNLGNVAGTFFACWLHRG</sequence>
<accession>A0A8D2LP06</accession>
<dbReference type="SUPFAM" id="SSF111418">
    <property type="entry name" value="Hormone receptor domain"/>
    <property type="match status" value="1"/>
</dbReference>
<dbReference type="FunFam" id="4.10.1240.10:FF:000012">
    <property type="entry name" value="Calcitonin receptor"/>
    <property type="match status" value="1"/>
</dbReference>
<evidence type="ECO:0000256" key="7">
    <source>
        <dbReference type="ARBA" id="ARBA00022989"/>
    </source>
</evidence>
<dbReference type="PANTHER" id="PTHR45620">
    <property type="entry name" value="PDF RECEPTOR-LIKE PROTEIN-RELATED"/>
    <property type="match status" value="1"/>
</dbReference>
<dbReference type="GO" id="GO:0007204">
    <property type="term" value="P:positive regulation of cytosolic calcium ion concentration"/>
    <property type="evidence" value="ECO:0007669"/>
    <property type="project" value="TreeGrafter"/>
</dbReference>
<evidence type="ECO:0000313" key="17">
    <source>
        <dbReference type="Ensembl" id="ENSVKKP00000025378.1"/>
    </source>
</evidence>
<keyword evidence="7" id="KW-1133">Transmembrane helix</keyword>
<reference evidence="17" key="2">
    <citation type="submission" date="2025-09" db="UniProtKB">
        <authorList>
            <consortium name="Ensembl"/>
        </authorList>
    </citation>
    <scope>IDENTIFICATION</scope>
</reference>
<feature type="domain" description="G-protein coupled receptors family 2 profile 1" evidence="16">
    <location>
        <begin position="45"/>
        <end position="129"/>
    </location>
</feature>
<evidence type="ECO:0000256" key="3">
    <source>
        <dbReference type="ARBA" id="ARBA00017333"/>
    </source>
</evidence>
<dbReference type="PRINTS" id="PR01350">
    <property type="entry name" value="CTRFAMILY"/>
</dbReference>
<name>A0A8D2LP06_VARKO</name>
<dbReference type="Proteomes" id="UP000694545">
    <property type="component" value="Unplaced"/>
</dbReference>
<dbReference type="InterPro" id="IPR050332">
    <property type="entry name" value="GPCR_2"/>
</dbReference>
<keyword evidence="6" id="KW-0732">Signal</keyword>
<dbReference type="GO" id="GO:0030424">
    <property type="term" value="C:axon"/>
    <property type="evidence" value="ECO:0007669"/>
    <property type="project" value="TreeGrafter"/>
</dbReference>
<dbReference type="Gene3D" id="4.10.1240.10">
    <property type="entry name" value="GPCR, family 2, extracellular hormone receptor domain"/>
    <property type="match status" value="1"/>
</dbReference>
<evidence type="ECO:0000256" key="2">
    <source>
        <dbReference type="ARBA" id="ARBA00005314"/>
    </source>
</evidence>
<evidence type="ECO:0000256" key="8">
    <source>
        <dbReference type="ARBA" id="ARBA00023040"/>
    </source>
</evidence>